<gene>
    <name evidence="9" type="primary">araC_3</name>
    <name evidence="13" type="ORF">DW068_00360</name>
    <name evidence="12" type="ORF">DW833_01880</name>
    <name evidence="11" type="ORF">DW972_05140</name>
    <name evidence="14" type="ORF">DWZ29_11900</name>
    <name evidence="10" type="ORF">DXD91_03590</name>
    <name evidence="9" type="ORF">ERS852578_02464</name>
</gene>
<dbReference type="Pfam" id="PF00072">
    <property type="entry name" value="Response_reg"/>
    <property type="match status" value="1"/>
</dbReference>
<dbReference type="Pfam" id="PF12833">
    <property type="entry name" value="HTH_18"/>
    <property type="match status" value="1"/>
</dbReference>
<keyword evidence="19" id="KW-1185">Reference proteome</keyword>
<dbReference type="Proteomes" id="UP000283497">
    <property type="component" value="Unassembled WGS sequence"/>
</dbReference>
<evidence type="ECO:0000313" key="20">
    <source>
        <dbReference type="Proteomes" id="UP000286561"/>
    </source>
</evidence>
<accession>A0A173UK14</accession>
<evidence type="ECO:0000256" key="5">
    <source>
        <dbReference type="ARBA" id="ARBA00024867"/>
    </source>
</evidence>
<evidence type="ECO:0000313" key="11">
    <source>
        <dbReference type="EMBL" id="RGZ84189.1"/>
    </source>
</evidence>
<feature type="modified residue" description="4-aspartylphosphate" evidence="6">
    <location>
        <position position="55"/>
    </location>
</feature>
<evidence type="ECO:0000259" key="7">
    <source>
        <dbReference type="PROSITE" id="PS01124"/>
    </source>
</evidence>
<evidence type="ECO:0000313" key="18">
    <source>
        <dbReference type="Proteomes" id="UP000283700"/>
    </source>
</evidence>
<dbReference type="PANTHER" id="PTHR43280:SF10">
    <property type="entry name" value="REGULATORY PROTEIN POCR"/>
    <property type="match status" value="1"/>
</dbReference>
<dbReference type="Proteomes" id="UP000095390">
    <property type="component" value="Unassembled WGS sequence"/>
</dbReference>
<feature type="domain" description="Response regulatory" evidence="8">
    <location>
        <begin position="3"/>
        <end position="120"/>
    </location>
</feature>
<name>A0A173UK14_9FIRM</name>
<dbReference type="RefSeq" id="WP_005344407.1">
    <property type="nucleotide sequence ID" value="NZ_CABJFJ010000002.1"/>
</dbReference>
<dbReference type="PRINTS" id="PR00032">
    <property type="entry name" value="HTHARAC"/>
</dbReference>
<reference evidence="16 17" key="2">
    <citation type="submission" date="2018-08" db="EMBL/GenBank/DDBJ databases">
        <title>A genome reference for cultivated species of the human gut microbiota.</title>
        <authorList>
            <person name="Zou Y."/>
            <person name="Xue W."/>
            <person name="Luo G."/>
        </authorList>
    </citation>
    <scope>NUCLEOTIDE SEQUENCE [LARGE SCALE GENOMIC DNA]</scope>
    <source>
        <strain evidence="14 18">AF31-17AC</strain>
        <strain evidence="13 17">AF45-14BH</strain>
        <strain evidence="12 19">AM34-3LB</strain>
        <strain evidence="11 20">AM48-23BH</strain>
        <strain evidence="10 16">TM10-1AC</strain>
    </source>
</reference>
<evidence type="ECO:0000313" key="15">
    <source>
        <dbReference type="Proteomes" id="UP000095390"/>
    </source>
</evidence>
<dbReference type="InterPro" id="IPR020449">
    <property type="entry name" value="Tscrpt_reg_AraC-type_HTH"/>
</dbReference>
<feature type="domain" description="HTH araC/xylS-type" evidence="7">
    <location>
        <begin position="245"/>
        <end position="343"/>
    </location>
</feature>
<dbReference type="GO" id="GO:0043565">
    <property type="term" value="F:sequence-specific DNA binding"/>
    <property type="evidence" value="ECO:0007669"/>
    <property type="project" value="InterPro"/>
</dbReference>
<evidence type="ECO:0000256" key="4">
    <source>
        <dbReference type="ARBA" id="ARBA00023163"/>
    </source>
</evidence>
<comment type="function">
    <text evidence="5">May play the central regulatory role in sporulation. It may be an element of the effector pathway responsible for the activation of sporulation genes in response to nutritional stress. Spo0A may act in concert with spo0H (a sigma factor) to control the expression of some genes that are critical to the sporulation process.</text>
</comment>
<dbReference type="Proteomes" id="UP000283700">
    <property type="component" value="Unassembled WGS sequence"/>
</dbReference>
<dbReference type="SUPFAM" id="SSF46689">
    <property type="entry name" value="Homeodomain-like"/>
    <property type="match status" value="2"/>
</dbReference>
<dbReference type="AlphaFoldDB" id="A0A173UK14"/>
<evidence type="ECO:0000313" key="13">
    <source>
        <dbReference type="EMBL" id="RHK42345.1"/>
    </source>
</evidence>
<dbReference type="EMBL" id="QSOE01000014">
    <property type="protein sequence ID" value="RGI90875.1"/>
    <property type="molecule type" value="Genomic_DNA"/>
</dbReference>
<dbReference type="OrthoDB" id="1769137at2"/>
<evidence type="ECO:0000259" key="8">
    <source>
        <dbReference type="PROSITE" id="PS50110"/>
    </source>
</evidence>
<dbReference type="Proteomes" id="UP000284621">
    <property type="component" value="Unassembled WGS sequence"/>
</dbReference>
<dbReference type="Gene3D" id="1.10.10.60">
    <property type="entry name" value="Homeodomain-like"/>
    <property type="match status" value="2"/>
</dbReference>
<evidence type="ECO:0000256" key="6">
    <source>
        <dbReference type="PROSITE-ProRule" id="PRU00169"/>
    </source>
</evidence>
<dbReference type="SMART" id="SM00448">
    <property type="entry name" value="REC"/>
    <property type="match status" value="1"/>
</dbReference>
<evidence type="ECO:0000313" key="9">
    <source>
        <dbReference type="EMBL" id="CUN14405.1"/>
    </source>
</evidence>
<evidence type="ECO:0000256" key="1">
    <source>
        <dbReference type="ARBA" id="ARBA00018672"/>
    </source>
</evidence>
<dbReference type="InterPro" id="IPR018062">
    <property type="entry name" value="HTH_AraC-typ_CS"/>
</dbReference>
<dbReference type="CDD" id="cd17536">
    <property type="entry name" value="REC_YesN-like"/>
    <property type="match status" value="1"/>
</dbReference>
<evidence type="ECO:0000313" key="14">
    <source>
        <dbReference type="EMBL" id="RHN11357.1"/>
    </source>
</evidence>
<dbReference type="InterPro" id="IPR018060">
    <property type="entry name" value="HTH_AraC"/>
</dbReference>
<dbReference type="SUPFAM" id="SSF52172">
    <property type="entry name" value="CheY-like"/>
    <property type="match status" value="1"/>
</dbReference>
<dbReference type="EMBL" id="QSID01000002">
    <property type="protein sequence ID" value="RHC67418.1"/>
    <property type="molecule type" value="Genomic_DNA"/>
</dbReference>
<dbReference type="EMBL" id="QRNJ01000001">
    <property type="protein sequence ID" value="RHK42345.1"/>
    <property type="molecule type" value="Genomic_DNA"/>
</dbReference>
<protein>
    <recommendedName>
        <fullName evidence="1">Stage 0 sporulation protein A homolog</fullName>
    </recommendedName>
</protein>
<proteinExistence type="predicted"/>
<dbReference type="InterPro" id="IPR001789">
    <property type="entry name" value="Sig_transdc_resp-reg_receiver"/>
</dbReference>
<dbReference type="Proteomes" id="UP000262524">
    <property type="component" value="Unassembled WGS sequence"/>
</dbReference>
<dbReference type="GeneID" id="75047261"/>
<evidence type="ECO:0000256" key="3">
    <source>
        <dbReference type="ARBA" id="ARBA00023125"/>
    </source>
</evidence>
<evidence type="ECO:0000313" key="17">
    <source>
        <dbReference type="Proteomes" id="UP000283497"/>
    </source>
</evidence>
<dbReference type="SMART" id="SM00342">
    <property type="entry name" value="HTH_ARAC"/>
    <property type="match status" value="1"/>
</dbReference>
<dbReference type="InterPro" id="IPR009057">
    <property type="entry name" value="Homeodomain-like_sf"/>
</dbReference>
<dbReference type="GO" id="GO:0000160">
    <property type="term" value="P:phosphorelay signal transduction system"/>
    <property type="evidence" value="ECO:0007669"/>
    <property type="project" value="InterPro"/>
</dbReference>
<dbReference type="GO" id="GO:0003700">
    <property type="term" value="F:DNA-binding transcription factor activity"/>
    <property type="evidence" value="ECO:0007669"/>
    <property type="project" value="InterPro"/>
</dbReference>
<dbReference type="Proteomes" id="UP000286561">
    <property type="component" value="Unassembled WGS sequence"/>
</dbReference>
<evidence type="ECO:0000313" key="12">
    <source>
        <dbReference type="EMBL" id="RHC67418.1"/>
    </source>
</evidence>
<evidence type="ECO:0000313" key="10">
    <source>
        <dbReference type="EMBL" id="RGI90875.1"/>
    </source>
</evidence>
<keyword evidence="2" id="KW-0805">Transcription regulation</keyword>
<dbReference type="PANTHER" id="PTHR43280">
    <property type="entry name" value="ARAC-FAMILY TRANSCRIPTIONAL REGULATOR"/>
    <property type="match status" value="1"/>
</dbReference>
<keyword evidence="4" id="KW-0804">Transcription</keyword>
<dbReference type="PROSITE" id="PS01124">
    <property type="entry name" value="HTH_ARAC_FAMILY_2"/>
    <property type="match status" value="1"/>
</dbReference>
<evidence type="ECO:0000313" key="16">
    <source>
        <dbReference type="Proteomes" id="UP000262524"/>
    </source>
</evidence>
<dbReference type="PROSITE" id="PS00041">
    <property type="entry name" value="HTH_ARAC_FAMILY_1"/>
    <property type="match status" value="1"/>
</dbReference>
<organism evidence="9 15">
    <name type="scientific">Anaerobutyricum hallii</name>
    <dbReference type="NCBI Taxonomy" id="39488"/>
    <lineage>
        <taxon>Bacteria</taxon>
        <taxon>Bacillati</taxon>
        <taxon>Bacillota</taxon>
        <taxon>Clostridia</taxon>
        <taxon>Lachnospirales</taxon>
        <taxon>Lachnospiraceae</taxon>
        <taxon>Anaerobutyricum</taxon>
    </lineage>
</organism>
<dbReference type="PROSITE" id="PS50110">
    <property type="entry name" value="RESPONSE_REGULATORY"/>
    <property type="match status" value="1"/>
</dbReference>
<keyword evidence="6" id="KW-0597">Phosphoprotein</keyword>
<dbReference type="EMBL" id="CYYC01000037">
    <property type="protein sequence ID" value="CUN14405.1"/>
    <property type="molecule type" value="Genomic_DNA"/>
</dbReference>
<evidence type="ECO:0000313" key="19">
    <source>
        <dbReference type="Proteomes" id="UP000284621"/>
    </source>
</evidence>
<dbReference type="EMBL" id="QSEP01000019">
    <property type="protein sequence ID" value="RGZ84189.1"/>
    <property type="molecule type" value="Genomic_DNA"/>
</dbReference>
<dbReference type="InterPro" id="IPR011006">
    <property type="entry name" value="CheY-like_superfamily"/>
</dbReference>
<keyword evidence="3 10" id="KW-0238">DNA-binding</keyword>
<evidence type="ECO:0000256" key="2">
    <source>
        <dbReference type="ARBA" id="ARBA00023015"/>
    </source>
</evidence>
<sequence>MYKILIVEDEELERTSMKIFLEENLLDVEIVGEAKSGFEAVEMIDSKDINLMLVDINIPGMDGMEVIKYARKKLPKAVIIITTAYDDFNIAHRAIKLKVDDFLLKPIRKEVLLESVKSFASRLGEGRQTGKSNKLLSKFEMELKKCSYKASVDILREYIDQLYLEEHDVNIISKRLQEVAKAVVRISEELGITDTNELVVQMEKLKIKYLLYNNKHDAYNEIIKMVDILFDKMNIKGKLSEGGMKAVIDYIERNLKKGISLEDVANHVNISTYYLSKIFKKEMGVNFITYVTDRKMDLAKEMLVNTDIPVLNIALDLAYNEANYFSKAFKKKTGLTPSEYREKYRNRKEEENETV</sequence>
<dbReference type="Gene3D" id="3.40.50.2300">
    <property type="match status" value="1"/>
</dbReference>
<dbReference type="EMBL" id="QRQO01000037">
    <property type="protein sequence ID" value="RHN11357.1"/>
    <property type="molecule type" value="Genomic_DNA"/>
</dbReference>
<reference evidence="9 15" key="1">
    <citation type="submission" date="2015-09" db="EMBL/GenBank/DDBJ databases">
        <authorList>
            <consortium name="Pathogen Informatics"/>
        </authorList>
    </citation>
    <scope>NUCLEOTIDE SEQUENCE [LARGE SCALE GENOMIC DNA]</scope>
    <source>
        <strain evidence="9 15">2789STDY5834966</strain>
    </source>
</reference>